<dbReference type="Pfam" id="PF17853">
    <property type="entry name" value="GGDEF_2"/>
    <property type="match status" value="1"/>
</dbReference>
<comment type="similarity">
    <text evidence="1">Belongs to the CdaR family.</text>
</comment>
<reference evidence="4 5" key="1">
    <citation type="submission" date="2016-11" db="EMBL/GenBank/DDBJ databases">
        <authorList>
            <person name="Jaros S."/>
            <person name="Januszkiewicz K."/>
            <person name="Wedrychowicz H."/>
        </authorList>
    </citation>
    <scope>NUCLEOTIDE SEQUENCE [LARGE SCALE GENOMIC DNA]</scope>
    <source>
        <strain evidence="4 5">DSM 21864</strain>
    </source>
</reference>
<protein>
    <submittedName>
        <fullName evidence="4">PucR C-terminal helix-turn-helix domain-containing protein</fullName>
    </submittedName>
</protein>
<evidence type="ECO:0000256" key="1">
    <source>
        <dbReference type="ARBA" id="ARBA00006754"/>
    </source>
</evidence>
<sequence>MIFSEIYNKINPSCNIRGYNLKKDNFIKSIEFITEGSDFNNNSCLFIGKASKIESQEITQASLVIINDNNLKLQHLSSVDYIELSNEEDVYKVFNMVVELLLKEKNTINPASQFLSTLAEGKGMEEILETGARLLGNPLVVIDASYSVIAHTNENYITDEIWKRNISLGYCSYEFIAAVKRLKSVKEAENNNEPFVVVCDESPVRKLVSKIIIDAQPVGFLILLECEGRITDDTLIIFKTLNYAVKEELNKDSYNKNLKGVKYENFLLDLIQGKMESEELAMERAKSNQLNFSDNLYVITLDILYYNMDKRAGKSLSESIEYVLPNSKALYYKDHIMVLFDLRNVTEGEGAFKKLEEFLRKVSIKAAVSSRIYNLTDVKKGFLQAKKTLELADRIKAFGSLFYYEDYKFYDLLSKVHGNLMEFCNTSVVMLYDYDKTNNTDYFQTLCTYIENNENINKTAEALFLHRNTLSYRIDKIETITGLNLKDSQQIFNISYSCRILKYIIAAI</sequence>
<dbReference type="InterPro" id="IPR041522">
    <property type="entry name" value="CdaR_GGDEF"/>
</dbReference>
<feature type="domain" description="CdaR GGDEF-like" evidence="3">
    <location>
        <begin position="277"/>
        <end position="391"/>
    </location>
</feature>
<dbReference type="RefSeq" id="WP_073010393.1">
    <property type="nucleotide sequence ID" value="NZ_FQZO01000007.1"/>
</dbReference>
<dbReference type="PANTHER" id="PTHR33744:SF15">
    <property type="entry name" value="CARBOHYDRATE DIACID REGULATOR"/>
    <property type="match status" value="1"/>
</dbReference>
<evidence type="ECO:0000313" key="4">
    <source>
        <dbReference type="EMBL" id="SHJ74489.1"/>
    </source>
</evidence>
<keyword evidence="5" id="KW-1185">Reference proteome</keyword>
<dbReference type="InterPro" id="IPR025736">
    <property type="entry name" value="PucR_C-HTH_dom"/>
</dbReference>
<dbReference type="InterPro" id="IPR051448">
    <property type="entry name" value="CdaR-like_regulators"/>
</dbReference>
<organism evidence="4 5">
    <name type="scientific">Clostridium amylolyticum</name>
    <dbReference type="NCBI Taxonomy" id="1121298"/>
    <lineage>
        <taxon>Bacteria</taxon>
        <taxon>Bacillati</taxon>
        <taxon>Bacillota</taxon>
        <taxon>Clostridia</taxon>
        <taxon>Eubacteriales</taxon>
        <taxon>Clostridiaceae</taxon>
        <taxon>Clostridium</taxon>
    </lineage>
</organism>
<dbReference type="InterPro" id="IPR042070">
    <property type="entry name" value="PucR_C-HTH_sf"/>
</dbReference>
<proteinExistence type="inferred from homology"/>
<dbReference type="Proteomes" id="UP000184080">
    <property type="component" value="Unassembled WGS sequence"/>
</dbReference>
<gene>
    <name evidence="4" type="ORF">SAMN05444401_3776</name>
</gene>
<dbReference type="Pfam" id="PF13556">
    <property type="entry name" value="HTH_30"/>
    <property type="match status" value="1"/>
</dbReference>
<accession>A0A1M6LTF3</accession>
<feature type="domain" description="PucR C-terminal helix-turn-helix" evidence="2">
    <location>
        <begin position="443"/>
        <end position="500"/>
    </location>
</feature>
<name>A0A1M6LTF3_9CLOT</name>
<dbReference type="OrthoDB" id="212459at2"/>
<dbReference type="PANTHER" id="PTHR33744">
    <property type="entry name" value="CARBOHYDRATE DIACID REGULATOR"/>
    <property type="match status" value="1"/>
</dbReference>
<dbReference type="AlphaFoldDB" id="A0A1M6LTF3"/>
<evidence type="ECO:0000313" key="5">
    <source>
        <dbReference type="Proteomes" id="UP000184080"/>
    </source>
</evidence>
<evidence type="ECO:0000259" key="2">
    <source>
        <dbReference type="Pfam" id="PF13556"/>
    </source>
</evidence>
<evidence type="ECO:0000259" key="3">
    <source>
        <dbReference type="Pfam" id="PF17853"/>
    </source>
</evidence>
<dbReference type="STRING" id="1121298.SAMN05444401_3776"/>
<dbReference type="EMBL" id="FQZO01000007">
    <property type="protein sequence ID" value="SHJ74489.1"/>
    <property type="molecule type" value="Genomic_DNA"/>
</dbReference>
<dbReference type="Gene3D" id="1.10.10.2840">
    <property type="entry name" value="PucR C-terminal helix-turn-helix domain"/>
    <property type="match status" value="1"/>
</dbReference>